<name>A0A4C1ZQM9_EUMVA</name>
<organism evidence="1 2">
    <name type="scientific">Eumeta variegata</name>
    <name type="common">Bagworm moth</name>
    <name type="synonym">Eumeta japonica</name>
    <dbReference type="NCBI Taxonomy" id="151549"/>
    <lineage>
        <taxon>Eukaryota</taxon>
        <taxon>Metazoa</taxon>
        <taxon>Ecdysozoa</taxon>
        <taxon>Arthropoda</taxon>
        <taxon>Hexapoda</taxon>
        <taxon>Insecta</taxon>
        <taxon>Pterygota</taxon>
        <taxon>Neoptera</taxon>
        <taxon>Endopterygota</taxon>
        <taxon>Lepidoptera</taxon>
        <taxon>Glossata</taxon>
        <taxon>Ditrysia</taxon>
        <taxon>Tineoidea</taxon>
        <taxon>Psychidae</taxon>
        <taxon>Oiketicinae</taxon>
        <taxon>Eumeta</taxon>
    </lineage>
</organism>
<protein>
    <submittedName>
        <fullName evidence="1">Uncharacterized protein</fullName>
    </submittedName>
</protein>
<sequence>MCHQIIKGVLRPLRREAILRRLKFGIKCHWRRRPASFPLFCPAQGADLWDGKTSDGRSLLTRLRDHLDCRHLPGSGKVSQLKALIARNNPRSRKMAAWHMSEVNPSMPGPFEGGML</sequence>
<dbReference type="AlphaFoldDB" id="A0A4C1ZQM9"/>
<gene>
    <name evidence="1" type="ORF">EVAR_102458_1</name>
</gene>
<reference evidence="1 2" key="1">
    <citation type="journal article" date="2019" name="Commun. Biol.">
        <title>The bagworm genome reveals a unique fibroin gene that provides high tensile strength.</title>
        <authorList>
            <person name="Kono N."/>
            <person name="Nakamura H."/>
            <person name="Ohtoshi R."/>
            <person name="Tomita M."/>
            <person name="Numata K."/>
            <person name="Arakawa K."/>
        </authorList>
    </citation>
    <scope>NUCLEOTIDE SEQUENCE [LARGE SCALE GENOMIC DNA]</scope>
</reference>
<evidence type="ECO:0000313" key="1">
    <source>
        <dbReference type="EMBL" id="GBP90776.1"/>
    </source>
</evidence>
<dbReference type="Proteomes" id="UP000299102">
    <property type="component" value="Unassembled WGS sequence"/>
</dbReference>
<proteinExistence type="predicted"/>
<comment type="caution">
    <text evidence="1">The sequence shown here is derived from an EMBL/GenBank/DDBJ whole genome shotgun (WGS) entry which is preliminary data.</text>
</comment>
<keyword evidence="2" id="KW-1185">Reference proteome</keyword>
<evidence type="ECO:0000313" key="2">
    <source>
        <dbReference type="Proteomes" id="UP000299102"/>
    </source>
</evidence>
<accession>A0A4C1ZQM9</accession>
<dbReference type="EMBL" id="BGZK01002112">
    <property type="protein sequence ID" value="GBP90776.1"/>
    <property type="molecule type" value="Genomic_DNA"/>
</dbReference>